<comment type="similarity">
    <text evidence="1">Belongs to the glycosyl hydrolase 25 family.</text>
</comment>
<reference evidence="4 6" key="1">
    <citation type="submission" date="2017-11" db="EMBL/GenBank/DDBJ databases">
        <title>The genome of Rhizophagus clarus HR1 reveals common genetic basis of auxotrophy among arbuscular mycorrhizal fungi.</title>
        <authorList>
            <person name="Kobayashi Y."/>
        </authorList>
    </citation>
    <scope>NUCLEOTIDE SEQUENCE [LARGE SCALE GENOMIC DNA]</scope>
    <source>
        <strain evidence="4 6">HR1</strain>
    </source>
</reference>
<dbReference type="Proteomes" id="UP000615446">
    <property type="component" value="Unassembled WGS sequence"/>
</dbReference>
<dbReference type="InterPro" id="IPR051595">
    <property type="entry name" value="GH25_Enzymes"/>
</dbReference>
<organism evidence="4 6">
    <name type="scientific">Rhizophagus clarus</name>
    <dbReference type="NCBI Taxonomy" id="94130"/>
    <lineage>
        <taxon>Eukaryota</taxon>
        <taxon>Fungi</taxon>
        <taxon>Fungi incertae sedis</taxon>
        <taxon>Mucoromycota</taxon>
        <taxon>Glomeromycotina</taxon>
        <taxon>Glomeromycetes</taxon>
        <taxon>Glomerales</taxon>
        <taxon>Glomeraceae</taxon>
        <taxon>Rhizophagus</taxon>
    </lineage>
</organism>
<gene>
    <name evidence="5" type="ORF">RCL2_001408800</name>
    <name evidence="4" type="ORF">RclHR1_01930007</name>
</gene>
<accession>A0A2Z6QQX6</accession>
<dbReference type="GO" id="GO:0007165">
    <property type="term" value="P:signal transduction"/>
    <property type="evidence" value="ECO:0007669"/>
    <property type="project" value="TreeGrafter"/>
</dbReference>
<dbReference type="SUPFAM" id="SSF51445">
    <property type="entry name" value="(Trans)glycosidases"/>
    <property type="match status" value="1"/>
</dbReference>
<evidence type="ECO:0000313" key="5">
    <source>
        <dbReference type="EMBL" id="GES87064.1"/>
    </source>
</evidence>
<dbReference type="PROSITE" id="PS51904">
    <property type="entry name" value="GLYCOSYL_HYDROL_F25_2"/>
    <property type="match status" value="1"/>
</dbReference>
<dbReference type="InterPro" id="IPR017853">
    <property type="entry name" value="GH"/>
</dbReference>
<proteinExistence type="inferred from homology"/>
<dbReference type="Proteomes" id="UP000247702">
    <property type="component" value="Unassembled WGS sequence"/>
</dbReference>
<protein>
    <submittedName>
        <fullName evidence="5">Glycoside hydrolase family 25 protein</fullName>
    </submittedName>
</protein>
<dbReference type="GO" id="GO:0009253">
    <property type="term" value="P:peptidoglycan catabolic process"/>
    <property type="evidence" value="ECO:0007669"/>
    <property type="project" value="InterPro"/>
</dbReference>
<name>A0A2Z6QQX6_9GLOM</name>
<evidence type="ECO:0000313" key="4">
    <source>
        <dbReference type="EMBL" id="GBB91865.1"/>
    </source>
</evidence>
<feature type="signal peptide" evidence="3">
    <location>
        <begin position="1"/>
        <end position="23"/>
    </location>
</feature>
<evidence type="ECO:0000256" key="1">
    <source>
        <dbReference type="ARBA" id="ARBA00010646"/>
    </source>
</evidence>
<dbReference type="GO" id="GO:0016998">
    <property type="term" value="P:cell wall macromolecule catabolic process"/>
    <property type="evidence" value="ECO:0007669"/>
    <property type="project" value="InterPro"/>
</dbReference>
<dbReference type="OrthoDB" id="2251794at2759"/>
<reference evidence="5" key="2">
    <citation type="submission" date="2019-10" db="EMBL/GenBank/DDBJ databases">
        <title>Conservation and host-specific expression of non-tandemly repeated heterogenous ribosome RNA gene in arbuscular mycorrhizal fungi.</title>
        <authorList>
            <person name="Maeda T."/>
            <person name="Kobayashi Y."/>
            <person name="Nakagawa T."/>
            <person name="Ezawa T."/>
            <person name="Yamaguchi K."/>
            <person name="Bino T."/>
            <person name="Nishimoto Y."/>
            <person name="Shigenobu S."/>
            <person name="Kawaguchi M."/>
        </authorList>
    </citation>
    <scope>NUCLEOTIDE SEQUENCE</scope>
    <source>
        <strain evidence="5">HR1</strain>
    </source>
</reference>
<dbReference type="AlphaFoldDB" id="A0A2Z6QQX6"/>
<evidence type="ECO:0000256" key="2">
    <source>
        <dbReference type="ARBA" id="ARBA00022729"/>
    </source>
</evidence>
<dbReference type="GO" id="GO:0003796">
    <property type="term" value="F:lysozyme activity"/>
    <property type="evidence" value="ECO:0007669"/>
    <property type="project" value="InterPro"/>
</dbReference>
<keyword evidence="2 3" id="KW-0732">Signal</keyword>
<dbReference type="PANTHER" id="PTHR23208">
    <property type="entry name" value="LYSOZYME PROTEIN"/>
    <property type="match status" value="1"/>
</dbReference>
<keyword evidence="6" id="KW-1185">Reference proteome</keyword>
<dbReference type="InterPro" id="IPR002053">
    <property type="entry name" value="Glyco_hydro_25"/>
</dbReference>
<dbReference type="EMBL" id="BLAL01000162">
    <property type="protein sequence ID" value="GES87064.1"/>
    <property type="molecule type" value="Genomic_DNA"/>
</dbReference>
<sequence>MKFLPTILLILSNFFVTIPSVFAVTVIDSAMTIVSLESYKCVKNFGYERAIIRGYFESYCGNPGGDIDNTFVQSYTNAVNAGFTYIDVYMFPCTGIPQCCGQEPAPKCVATNFACKTPQEQVNQLVQMINNTKINGGQDIIVQTIWLDVETDPTSNNWPATNTALNQQTLQDFKFALDGTMWNWGIYARPNDWATITGDINWVLDSNRPLWVANFDNIINVTENFTPFGGWMVPTGKQYKGTDYFCCLCEDGTGSQLSCNSCFVNPGPCCYGFDRSIF</sequence>
<feature type="chain" id="PRO_5036060073" evidence="3">
    <location>
        <begin position="24"/>
        <end position="278"/>
    </location>
</feature>
<evidence type="ECO:0000313" key="6">
    <source>
        <dbReference type="Proteomes" id="UP000247702"/>
    </source>
</evidence>
<dbReference type="EMBL" id="BEXD01001035">
    <property type="protein sequence ID" value="GBB91865.1"/>
    <property type="molecule type" value="Genomic_DNA"/>
</dbReference>
<keyword evidence="5" id="KW-0378">Hydrolase</keyword>
<dbReference type="STRING" id="94130.A0A2Z6QQX6"/>
<comment type="caution">
    <text evidence="4">The sequence shown here is derived from an EMBL/GenBank/DDBJ whole genome shotgun (WGS) entry which is preliminary data.</text>
</comment>
<dbReference type="PANTHER" id="PTHR23208:SF36">
    <property type="entry name" value="LYSOZYME-RELATED"/>
    <property type="match status" value="1"/>
</dbReference>
<evidence type="ECO:0000256" key="3">
    <source>
        <dbReference type="SAM" id="SignalP"/>
    </source>
</evidence>
<dbReference type="Gene3D" id="3.20.20.80">
    <property type="entry name" value="Glycosidases"/>
    <property type="match status" value="1"/>
</dbReference>